<name>A0ABQ4U5W7_9HYPH</name>
<dbReference type="PANTHER" id="PTHR10010:SF46">
    <property type="entry name" value="SODIUM-DEPENDENT PHOSPHATE TRANSPORT PROTEIN 2B"/>
    <property type="match status" value="1"/>
</dbReference>
<proteinExistence type="predicted"/>
<evidence type="ECO:0000256" key="4">
    <source>
        <dbReference type="ARBA" id="ARBA00022989"/>
    </source>
</evidence>
<accession>A0ABQ4U5W7</accession>
<reference evidence="7" key="2">
    <citation type="submission" date="2021-08" db="EMBL/GenBank/DDBJ databases">
        <authorList>
            <person name="Tani A."/>
            <person name="Ola A."/>
            <person name="Ogura Y."/>
            <person name="Katsura K."/>
            <person name="Hayashi T."/>
        </authorList>
    </citation>
    <scope>NUCLEOTIDE SEQUENCE</scope>
    <source>
        <strain evidence="7">DSM 23632</strain>
    </source>
</reference>
<dbReference type="PANTHER" id="PTHR10010">
    <property type="entry name" value="SOLUTE CARRIER FAMILY 34 SODIUM PHOSPHATE , MEMBER 2-RELATED"/>
    <property type="match status" value="1"/>
</dbReference>
<keyword evidence="5 6" id="KW-0472">Membrane</keyword>
<evidence type="ECO:0000313" key="8">
    <source>
        <dbReference type="Proteomes" id="UP001055057"/>
    </source>
</evidence>
<keyword evidence="8" id="KW-1185">Reference proteome</keyword>
<keyword evidence="4 6" id="KW-1133">Transmembrane helix</keyword>
<organism evidence="7 8">
    <name type="scientific">Methylobacterium trifolii</name>
    <dbReference type="NCBI Taxonomy" id="1003092"/>
    <lineage>
        <taxon>Bacteria</taxon>
        <taxon>Pseudomonadati</taxon>
        <taxon>Pseudomonadota</taxon>
        <taxon>Alphaproteobacteria</taxon>
        <taxon>Hyphomicrobiales</taxon>
        <taxon>Methylobacteriaceae</taxon>
        <taxon>Methylobacterium</taxon>
    </lineage>
</organism>
<dbReference type="EMBL" id="BPRB01000284">
    <property type="protein sequence ID" value="GJE62181.1"/>
    <property type="molecule type" value="Genomic_DNA"/>
</dbReference>
<comment type="caution">
    <text evidence="7">The sequence shown here is derived from an EMBL/GenBank/DDBJ whole genome shotgun (WGS) entry which is preliminary data.</text>
</comment>
<evidence type="ECO:0000313" key="7">
    <source>
        <dbReference type="EMBL" id="GJE62181.1"/>
    </source>
</evidence>
<gene>
    <name evidence="7" type="ORF">MPOCJGCO_4311</name>
</gene>
<feature type="transmembrane region" description="Helical" evidence="6">
    <location>
        <begin position="92"/>
        <end position="112"/>
    </location>
</feature>
<dbReference type="Pfam" id="PF02690">
    <property type="entry name" value="Na_Pi_cotrans"/>
    <property type="match status" value="1"/>
</dbReference>
<keyword evidence="3 6" id="KW-0812">Transmembrane</keyword>
<keyword evidence="2" id="KW-1003">Cell membrane</keyword>
<dbReference type="Gene3D" id="1.20.58.220">
    <property type="entry name" value="Phosphate transport system protein phou homolog 2, domain 2"/>
    <property type="match status" value="1"/>
</dbReference>
<feature type="transmembrane region" description="Helical" evidence="6">
    <location>
        <begin position="132"/>
        <end position="153"/>
    </location>
</feature>
<protein>
    <recommendedName>
        <fullName evidence="9">Na/Pi cotransporter family protein</fullName>
    </recommendedName>
</protein>
<evidence type="ECO:0000256" key="6">
    <source>
        <dbReference type="SAM" id="Phobius"/>
    </source>
</evidence>
<sequence>MVETLAPYGEAPGMRAILGIVAADPVITLLLAALFAWAAHSSVAVVLLVAALAGQRMVPPETAFALVLGANLGSALNPLIATREPAGRRVALGNLLVRFCGCLVALPLLGRITPLVEAIAGGPRVAVADFHLAFNAALALAALPLLGPLAALLRRMLPEVEAPPGAARGLSLDAAHAEMPSMALGDASRHALRMADILEVMLRDAIHLLSGDGPAAERMRAAEREIEGLGAGLQRYLARLDADALNEAEERRLAGLMSFTIQIGHAGDVLARNVATQIGRRRRLGAASANALDLARLLDRLSANLRNAASLLVTEDDRAARRLAAEKRAFRLLEDTHVAAHVAWLREEPARDDAAWTIDLDLLRDLKRINDHLVAAAAYPILRNSGDLLDSRLRAAAPVGAAPRLPALTPPPARVGPAP</sequence>
<dbReference type="InterPro" id="IPR038078">
    <property type="entry name" value="PhoU-like_sf"/>
</dbReference>
<dbReference type="InterPro" id="IPR003841">
    <property type="entry name" value="Na/Pi_transpt"/>
</dbReference>
<evidence type="ECO:0000256" key="1">
    <source>
        <dbReference type="ARBA" id="ARBA00004651"/>
    </source>
</evidence>
<evidence type="ECO:0000256" key="2">
    <source>
        <dbReference type="ARBA" id="ARBA00022475"/>
    </source>
</evidence>
<evidence type="ECO:0008006" key="9">
    <source>
        <dbReference type="Google" id="ProtNLM"/>
    </source>
</evidence>
<reference evidence="7" key="1">
    <citation type="journal article" date="2021" name="Front. Microbiol.">
        <title>Comprehensive Comparative Genomics and Phenotyping of Methylobacterium Species.</title>
        <authorList>
            <person name="Alessa O."/>
            <person name="Ogura Y."/>
            <person name="Fujitani Y."/>
            <person name="Takami H."/>
            <person name="Hayashi T."/>
            <person name="Sahin N."/>
            <person name="Tani A."/>
        </authorList>
    </citation>
    <scope>NUCLEOTIDE SEQUENCE</scope>
    <source>
        <strain evidence="7">DSM 23632</strain>
    </source>
</reference>
<dbReference type="SUPFAM" id="SSF109755">
    <property type="entry name" value="PhoU-like"/>
    <property type="match status" value="1"/>
</dbReference>
<comment type="subcellular location">
    <subcellularLocation>
        <location evidence="1">Cell membrane</location>
        <topology evidence="1">Multi-pass membrane protein</topology>
    </subcellularLocation>
</comment>
<dbReference type="Proteomes" id="UP001055057">
    <property type="component" value="Unassembled WGS sequence"/>
</dbReference>
<feature type="transmembrane region" description="Helical" evidence="6">
    <location>
        <begin position="63"/>
        <end position="80"/>
    </location>
</feature>
<evidence type="ECO:0000256" key="5">
    <source>
        <dbReference type="ARBA" id="ARBA00023136"/>
    </source>
</evidence>
<feature type="transmembrane region" description="Helical" evidence="6">
    <location>
        <begin position="26"/>
        <end position="51"/>
    </location>
</feature>
<evidence type="ECO:0000256" key="3">
    <source>
        <dbReference type="ARBA" id="ARBA00022692"/>
    </source>
</evidence>